<name>A0A9N9A857_9GLOM</name>
<dbReference type="OrthoDB" id="2013972at2759"/>
<dbReference type="PANTHER" id="PTHR43591">
    <property type="entry name" value="METHYLTRANSFERASE"/>
    <property type="match status" value="1"/>
</dbReference>
<dbReference type="PROSITE" id="PS01184">
    <property type="entry name" value="UBIE_2"/>
    <property type="match status" value="1"/>
</dbReference>
<keyword evidence="6" id="KW-1185">Reference proteome</keyword>
<dbReference type="InterPro" id="IPR023576">
    <property type="entry name" value="UbiE/COQ5_MeTrFase_CS"/>
</dbReference>
<evidence type="ECO:0000313" key="5">
    <source>
        <dbReference type="EMBL" id="CAG8520408.1"/>
    </source>
</evidence>
<organism evidence="5 6">
    <name type="scientific">Cetraspora pellucida</name>
    <dbReference type="NCBI Taxonomy" id="1433469"/>
    <lineage>
        <taxon>Eukaryota</taxon>
        <taxon>Fungi</taxon>
        <taxon>Fungi incertae sedis</taxon>
        <taxon>Mucoromycota</taxon>
        <taxon>Glomeromycotina</taxon>
        <taxon>Glomeromycetes</taxon>
        <taxon>Diversisporales</taxon>
        <taxon>Gigasporaceae</taxon>
        <taxon>Cetraspora</taxon>
    </lineage>
</organism>
<proteinExistence type="predicted"/>
<dbReference type="Pfam" id="PF13649">
    <property type="entry name" value="Methyltransf_25"/>
    <property type="match status" value="1"/>
</dbReference>
<sequence length="301" mass="35142">MGCVSSKLKLKKETETMNSQSEFQYLEGRRYHNTEGAIYPMPNDEDEQDRLHLQHFLMRYHWQSNFSAPINHILTKQGAKILDIGYPTVDIIGIDISPHQPSQIKPGNFTFIKANILEGLPFEDNTFDYVFQRFMSYAYTKDEWPRAIDEIFRVLKPGGFVEFMEPSPFLFDIGPVNQRLWEAQTSIMDQRGADSYTYEKLEKLLENNGEFENIKKEVKTIRHGENVDPKLNKVDINNLINILVGLKVFMTKLLQVSDDEYDEMLKTAEKELFDSEFYYYLVRAYASKKVVPNGDQKTTQE</sequence>
<dbReference type="CDD" id="cd02440">
    <property type="entry name" value="AdoMet_MTases"/>
    <property type="match status" value="1"/>
</dbReference>
<gene>
    <name evidence="5" type="ORF">CPELLU_LOCUS3358</name>
</gene>
<keyword evidence="3" id="KW-0949">S-adenosyl-L-methionine</keyword>
<evidence type="ECO:0000256" key="3">
    <source>
        <dbReference type="ARBA" id="ARBA00022691"/>
    </source>
</evidence>
<evidence type="ECO:0000256" key="2">
    <source>
        <dbReference type="ARBA" id="ARBA00022679"/>
    </source>
</evidence>
<dbReference type="EMBL" id="CAJVQA010001617">
    <property type="protein sequence ID" value="CAG8520408.1"/>
    <property type="molecule type" value="Genomic_DNA"/>
</dbReference>
<dbReference type="Proteomes" id="UP000789759">
    <property type="component" value="Unassembled WGS sequence"/>
</dbReference>
<protein>
    <submittedName>
        <fullName evidence="5">23509_t:CDS:1</fullName>
    </submittedName>
</protein>
<dbReference type="GO" id="GO:0032259">
    <property type="term" value="P:methylation"/>
    <property type="evidence" value="ECO:0007669"/>
    <property type="project" value="UniProtKB-KW"/>
</dbReference>
<keyword evidence="2" id="KW-0808">Transferase</keyword>
<dbReference type="GO" id="GO:0008168">
    <property type="term" value="F:methyltransferase activity"/>
    <property type="evidence" value="ECO:0007669"/>
    <property type="project" value="UniProtKB-KW"/>
</dbReference>
<accession>A0A9N9A857</accession>
<dbReference type="InterPro" id="IPR029063">
    <property type="entry name" value="SAM-dependent_MTases_sf"/>
</dbReference>
<dbReference type="Gene3D" id="3.40.50.150">
    <property type="entry name" value="Vaccinia Virus protein VP39"/>
    <property type="match status" value="1"/>
</dbReference>
<comment type="caution">
    <text evidence="5">The sequence shown here is derived from an EMBL/GenBank/DDBJ whole genome shotgun (WGS) entry which is preliminary data.</text>
</comment>
<dbReference type="SUPFAM" id="SSF53335">
    <property type="entry name" value="S-adenosyl-L-methionine-dependent methyltransferases"/>
    <property type="match status" value="1"/>
</dbReference>
<dbReference type="AlphaFoldDB" id="A0A9N9A857"/>
<keyword evidence="1" id="KW-0489">Methyltransferase</keyword>
<dbReference type="InterPro" id="IPR041698">
    <property type="entry name" value="Methyltransf_25"/>
</dbReference>
<reference evidence="5" key="1">
    <citation type="submission" date="2021-06" db="EMBL/GenBank/DDBJ databases">
        <authorList>
            <person name="Kallberg Y."/>
            <person name="Tangrot J."/>
            <person name="Rosling A."/>
        </authorList>
    </citation>
    <scope>NUCLEOTIDE SEQUENCE</scope>
    <source>
        <strain evidence="5">FL966</strain>
    </source>
</reference>
<feature type="domain" description="Methyltransferase" evidence="4">
    <location>
        <begin position="87"/>
        <end position="159"/>
    </location>
</feature>
<evidence type="ECO:0000256" key="1">
    <source>
        <dbReference type="ARBA" id="ARBA00022603"/>
    </source>
</evidence>
<evidence type="ECO:0000313" key="6">
    <source>
        <dbReference type="Proteomes" id="UP000789759"/>
    </source>
</evidence>
<evidence type="ECO:0000259" key="4">
    <source>
        <dbReference type="Pfam" id="PF13649"/>
    </source>
</evidence>